<sequence length="243" mass="25564">MDNATQLTIDDLRDLYAYPSEPTAPWLRANFISSLDGAATLDDSSTGLGTPADRTVFGVLRELCDVVLVGAGTVRAEDYGGARTNEHRREWRLAHGLDAVPPIAVITGNADLDPTSRLFTDTAVAPIVLTTAAAATDRKARLADTGARILELGESSVSSSAIRDTLGELGLHRVLFEGGPSLFGQLIADAAVDELCLTLSPLVVGGDGRRITVSATAAPTAMSRAHVLTDDDGTLLTRWVRVG</sequence>
<dbReference type="InterPro" id="IPR024072">
    <property type="entry name" value="DHFR-like_dom_sf"/>
</dbReference>
<organism evidence="5 6">
    <name type="scientific">Skermania pinensis</name>
    <dbReference type="NCBI Taxonomy" id="39122"/>
    <lineage>
        <taxon>Bacteria</taxon>
        <taxon>Bacillati</taxon>
        <taxon>Actinomycetota</taxon>
        <taxon>Actinomycetes</taxon>
        <taxon>Mycobacteriales</taxon>
        <taxon>Gordoniaceae</taxon>
        <taxon>Skermania</taxon>
    </lineage>
</organism>
<keyword evidence="3" id="KW-0560">Oxidoreductase</keyword>
<comment type="pathway">
    <text evidence="1">Cofactor biosynthesis; riboflavin biosynthesis.</text>
</comment>
<dbReference type="Pfam" id="PF01872">
    <property type="entry name" value="RibD_C"/>
    <property type="match status" value="1"/>
</dbReference>
<reference evidence="5" key="1">
    <citation type="submission" date="2021-07" db="EMBL/GenBank/DDBJ databases">
        <title>Candidatus Kaistella beijingensis sp. nov. isolated from a municipal wastewater treatment plant is involved in sludge foaming.</title>
        <authorList>
            <person name="Song Y."/>
            <person name="Liu S.-J."/>
        </authorList>
    </citation>
    <scope>NUCLEOTIDE SEQUENCE</scope>
    <source>
        <strain evidence="5">DSM 43998</strain>
    </source>
</reference>
<evidence type="ECO:0000313" key="6">
    <source>
        <dbReference type="Proteomes" id="UP000887023"/>
    </source>
</evidence>
<feature type="domain" description="Bacterial bifunctional deaminase-reductase C-terminal" evidence="4">
    <location>
        <begin position="25"/>
        <end position="235"/>
    </location>
</feature>
<protein>
    <submittedName>
        <fullName evidence="5">Pyrimidine reductase family protein</fullName>
    </submittedName>
</protein>
<evidence type="ECO:0000259" key="4">
    <source>
        <dbReference type="Pfam" id="PF01872"/>
    </source>
</evidence>
<name>A0ABX8SCX9_9ACTN</name>
<dbReference type="EMBL" id="CP079105">
    <property type="protein sequence ID" value="QXQ15768.1"/>
    <property type="molecule type" value="Genomic_DNA"/>
</dbReference>
<evidence type="ECO:0000313" key="5">
    <source>
        <dbReference type="EMBL" id="QXQ15768.1"/>
    </source>
</evidence>
<gene>
    <name evidence="5" type="ORF">KV203_07870</name>
</gene>
<dbReference type="SUPFAM" id="SSF53597">
    <property type="entry name" value="Dihydrofolate reductase-like"/>
    <property type="match status" value="1"/>
</dbReference>
<dbReference type="NCBIfam" id="NF010663">
    <property type="entry name" value="PRK14059.1-1"/>
    <property type="match status" value="1"/>
</dbReference>
<dbReference type="Proteomes" id="UP000887023">
    <property type="component" value="Chromosome"/>
</dbReference>
<keyword evidence="2" id="KW-0521">NADP</keyword>
<proteinExistence type="predicted"/>
<dbReference type="PANTHER" id="PTHR38011:SF7">
    <property type="entry name" value="2,5-DIAMINO-6-RIBOSYLAMINO-4(3H)-PYRIMIDINONE 5'-PHOSPHATE REDUCTASE"/>
    <property type="match status" value="1"/>
</dbReference>
<keyword evidence="6" id="KW-1185">Reference proteome</keyword>
<dbReference type="InterPro" id="IPR002734">
    <property type="entry name" value="RibDG_C"/>
</dbReference>
<accession>A0ABX8SCX9</accession>
<dbReference type="InterPro" id="IPR050765">
    <property type="entry name" value="Riboflavin_Biosynth_HTPR"/>
</dbReference>
<evidence type="ECO:0000256" key="2">
    <source>
        <dbReference type="ARBA" id="ARBA00022857"/>
    </source>
</evidence>
<dbReference type="Gene3D" id="3.40.430.10">
    <property type="entry name" value="Dihydrofolate Reductase, subunit A"/>
    <property type="match status" value="1"/>
</dbReference>
<dbReference type="PANTHER" id="PTHR38011">
    <property type="entry name" value="DIHYDROFOLATE REDUCTASE FAMILY PROTEIN (AFU_ORTHOLOGUE AFUA_8G06820)"/>
    <property type="match status" value="1"/>
</dbReference>
<evidence type="ECO:0000256" key="3">
    <source>
        <dbReference type="ARBA" id="ARBA00023002"/>
    </source>
</evidence>
<evidence type="ECO:0000256" key="1">
    <source>
        <dbReference type="ARBA" id="ARBA00005104"/>
    </source>
</evidence>
<dbReference type="NCBIfam" id="NF010664">
    <property type="entry name" value="PRK14059.1-2"/>
    <property type="match status" value="1"/>
</dbReference>